<dbReference type="PANTHER" id="PTHR14042">
    <property type="entry name" value="DOPEY-RELATED"/>
    <property type="match status" value="1"/>
</dbReference>
<name>A0A3P6QLL6_CYLGO</name>
<dbReference type="OrthoDB" id="297643at2759"/>
<evidence type="ECO:0000313" key="3">
    <source>
        <dbReference type="Proteomes" id="UP000271889"/>
    </source>
</evidence>
<dbReference type="Proteomes" id="UP000271889">
    <property type="component" value="Unassembled WGS sequence"/>
</dbReference>
<organism evidence="2 3">
    <name type="scientific">Cylicostephanus goldi</name>
    <name type="common">Nematode worm</name>
    <dbReference type="NCBI Taxonomy" id="71465"/>
    <lineage>
        <taxon>Eukaryota</taxon>
        <taxon>Metazoa</taxon>
        <taxon>Ecdysozoa</taxon>
        <taxon>Nematoda</taxon>
        <taxon>Chromadorea</taxon>
        <taxon>Rhabditida</taxon>
        <taxon>Rhabditina</taxon>
        <taxon>Rhabditomorpha</taxon>
        <taxon>Strongyloidea</taxon>
        <taxon>Strongylidae</taxon>
        <taxon>Cylicostephanus</taxon>
    </lineage>
</organism>
<dbReference type="EMBL" id="UYRV01004007">
    <property type="protein sequence ID" value="VDK50972.1"/>
    <property type="molecule type" value="Genomic_DNA"/>
</dbReference>
<accession>A0A3P6QLL6</accession>
<feature type="compositionally biased region" description="Polar residues" evidence="1">
    <location>
        <begin position="209"/>
        <end position="236"/>
    </location>
</feature>
<dbReference type="GO" id="GO:0005802">
    <property type="term" value="C:trans-Golgi network"/>
    <property type="evidence" value="ECO:0007669"/>
    <property type="project" value="TreeGrafter"/>
</dbReference>
<dbReference type="InterPro" id="IPR040314">
    <property type="entry name" value="DOP1"/>
</dbReference>
<feature type="compositionally biased region" description="Polar residues" evidence="1">
    <location>
        <begin position="244"/>
        <end position="254"/>
    </location>
</feature>
<keyword evidence="3" id="KW-1185">Reference proteome</keyword>
<protein>
    <submittedName>
        <fullName evidence="2">Uncharacterized protein</fullName>
    </submittedName>
</protein>
<reference evidence="2 3" key="1">
    <citation type="submission" date="2018-11" db="EMBL/GenBank/DDBJ databases">
        <authorList>
            <consortium name="Pathogen Informatics"/>
        </authorList>
    </citation>
    <scope>NUCLEOTIDE SEQUENCE [LARGE SCALE GENOMIC DNA]</scope>
</reference>
<dbReference type="GO" id="GO:0005829">
    <property type="term" value="C:cytosol"/>
    <property type="evidence" value="ECO:0007669"/>
    <property type="project" value="GOC"/>
</dbReference>
<gene>
    <name evidence="2" type="ORF">CGOC_LOCUS1932</name>
</gene>
<sequence>MFTTPLTYFLQPNFEYTSSQHDIANLLLSLKVISFEELVTAVNETLKEAGVKATKVGVADKAAFPTEAPLLELLHGCVKALPTAQLQSCWLPFQSLFADAPLASLPPRAVFLLFIILCDYVRCAGASYIVEDKTMSRAVQDAVQRLTEAVNAIVGWQLETTTWLKRTLVVKHDQTSITKLSNLGTRSQDASPSVELNTPLNTPLPSLNQSEQNSMRGSTLSLMTRPSSLDAGTSAGSLVEKKSGSNLRSSVKDTNNNKRDPSHSTQALFLLAENLAELVDSVCKSDDKERLLPTLHAVWGNVVPYLKAKNARNSRFFLASSQLLASMSSFSYMRPVWKKTTLELLLDSCEWL</sequence>
<dbReference type="PANTHER" id="PTHR14042:SF24">
    <property type="entry name" value="PROTEIN DOPEY-1 HOMOLOG"/>
    <property type="match status" value="1"/>
</dbReference>
<evidence type="ECO:0000256" key="1">
    <source>
        <dbReference type="SAM" id="MobiDB-lite"/>
    </source>
</evidence>
<feature type="compositionally biased region" description="Polar residues" evidence="1">
    <location>
        <begin position="182"/>
        <end position="195"/>
    </location>
</feature>
<dbReference type="AlphaFoldDB" id="A0A3P6QLL6"/>
<feature type="compositionally biased region" description="Low complexity" evidence="1">
    <location>
        <begin position="196"/>
        <end position="208"/>
    </location>
</feature>
<dbReference type="GO" id="GO:0005768">
    <property type="term" value="C:endosome"/>
    <property type="evidence" value="ECO:0007669"/>
    <property type="project" value="TreeGrafter"/>
</dbReference>
<evidence type="ECO:0000313" key="2">
    <source>
        <dbReference type="EMBL" id="VDK50972.1"/>
    </source>
</evidence>
<proteinExistence type="predicted"/>
<feature type="region of interest" description="Disordered" evidence="1">
    <location>
        <begin position="182"/>
        <end position="262"/>
    </location>
</feature>
<dbReference type="GO" id="GO:0006895">
    <property type="term" value="P:Golgi to endosome transport"/>
    <property type="evidence" value="ECO:0007669"/>
    <property type="project" value="InterPro"/>
</dbReference>